<dbReference type="RefSeq" id="WP_419194187.1">
    <property type="nucleotide sequence ID" value="NZ_SJPJ01000001.1"/>
</dbReference>
<dbReference type="AlphaFoldDB" id="A0A5C5Z0R9"/>
<keyword evidence="2" id="KW-0472">Membrane</keyword>
<name>A0A5C5Z0R9_9BACT</name>
<evidence type="ECO:0000313" key="4">
    <source>
        <dbReference type="Proteomes" id="UP000315010"/>
    </source>
</evidence>
<organism evidence="3 4">
    <name type="scientific">Novipirellula herctigrandis</name>
    <dbReference type="NCBI Taxonomy" id="2527986"/>
    <lineage>
        <taxon>Bacteria</taxon>
        <taxon>Pseudomonadati</taxon>
        <taxon>Planctomycetota</taxon>
        <taxon>Planctomycetia</taxon>
        <taxon>Pirellulales</taxon>
        <taxon>Pirellulaceae</taxon>
        <taxon>Novipirellula</taxon>
    </lineage>
</organism>
<evidence type="ECO:0000256" key="1">
    <source>
        <dbReference type="SAM" id="MobiDB-lite"/>
    </source>
</evidence>
<keyword evidence="2" id="KW-1133">Transmembrane helix</keyword>
<proteinExistence type="predicted"/>
<feature type="region of interest" description="Disordered" evidence="1">
    <location>
        <begin position="91"/>
        <end position="110"/>
    </location>
</feature>
<sequence length="110" mass="11936">MAHYDDLNTKRIFTVGAISVLVTVMTALAVQVLYFAMAQSQAATRAEGHYSRQNEFLESQSAQISAYGVDETTGNITIPIEKAIELTVADKSTLKDTETSTSEGDENDEA</sequence>
<accession>A0A5C5Z0R9</accession>
<comment type="caution">
    <text evidence="3">The sequence shown here is derived from an EMBL/GenBank/DDBJ whole genome shotgun (WGS) entry which is preliminary data.</text>
</comment>
<dbReference type="Proteomes" id="UP000315010">
    <property type="component" value="Unassembled WGS sequence"/>
</dbReference>
<evidence type="ECO:0000256" key="2">
    <source>
        <dbReference type="SAM" id="Phobius"/>
    </source>
</evidence>
<dbReference type="EMBL" id="SJPJ01000001">
    <property type="protein sequence ID" value="TWT80972.1"/>
    <property type="molecule type" value="Genomic_DNA"/>
</dbReference>
<protein>
    <submittedName>
        <fullName evidence="3">Uncharacterized protein</fullName>
    </submittedName>
</protein>
<keyword evidence="2" id="KW-0812">Transmembrane</keyword>
<feature type="transmembrane region" description="Helical" evidence="2">
    <location>
        <begin position="12"/>
        <end position="36"/>
    </location>
</feature>
<reference evidence="3 4" key="1">
    <citation type="submission" date="2019-02" db="EMBL/GenBank/DDBJ databases">
        <title>Deep-cultivation of Planctomycetes and their phenomic and genomic characterization uncovers novel biology.</title>
        <authorList>
            <person name="Wiegand S."/>
            <person name="Jogler M."/>
            <person name="Boedeker C."/>
            <person name="Pinto D."/>
            <person name="Vollmers J."/>
            <person name="Rivas-Marin E."/>
            <person name="Kohn T."/>
            <person name="Peeters S.H."/>
            <person name="Heuer A."/>
            <person name="Rast P."/>
            <person name="Oberbeckmann S."/>
            <person name="Bunk B."/>
            <person name="Jeske O."/>
            <person name="Meyerdierks A."/>
            <person name="Storesund J.E."/>
            <person name="Kallscheuer N."/>
            <person name="Luecker S."/>
            <person name="Lage O.M."/>
            <person name="Pohl T."/>
            <person name="Merkel B.J."/>
            <person name="Hornburger P."/>
            <person name="Mueller R.-W."/>
            <person name="Bruemmer F."/>
            <person name="Labrenz M."/>
            <person name="Spormann A.M."/>
            <person name="Op Den Camp H."/>
            <person name="Overmann J."/>
            <person name="Amann R."/>
            <person name="Jetten M.S.M."/>
            <person name="Mascher T."/>
            <person name="Medema M.H."/>
            <person name="Devos D.P."/>
            <person name="Kaster A.-K."/>
            <person name="Ovreas L."/>
            <person name="Rohde M."/>
            <person name="Galperin M.Y."/>
            <person name="Jogler C."/>
        </authorList>
    </citation>
    <scope>NUCLEOTIDE SEQUENCE [LARGE SCALE GENOMIC DNA]</scope>
    <source>
        <strain evidence="3 4">CA13</strain>
    </source>
</reference>
<evidence type="ECO:0000313" key="3">
    <source>
        <dbReference type="EMBL" id="TWT80972.1"/>
    </source>
</evidence>
<gene>
    <name evidence="3" type="ORF">CA13_24190</name>
</gene>
<keyword evidence="4" id="KW-1185">Reference proteome</keyword>